<evidence type="ECO:0000256" key="1">
    <source>
        <dbReference type="ARBA" id="ARBA00004613"/>
    </source>
</evidence>
<dbReference type="InterPro" id="IPR002181">
    <property type="entry name" value="Fibrinogen_a/b/g_C_dom"/>
</dbReference>
<feature type="domain" description="Fibrinogen C-terminal" evidence="6">
    <location>
        <begin position="1"/>
        <end position="97"/>
    </location>
</feature>
<evidence type="ECO:0000256" key="2">
    <source>
        <dbReference type="ARBA" id="ARBA00022525"/>
    </source>
</evidence>
<dbReference type="Proteomes" id="UP001186944">
    <property type="component" value="Unassembled WGS sequence"/>
</dbReference>
<dbReference type="PROSITE" id="PS51406">
    <property type="entry name" value="FIBRINOGEN_C_2"/>
    <property type="match status" value="1"/>
</dbReference>
<evidence type="ECO:0000259" key="6">
    <source>
        <dbReference type="PROSITE" id="PS51406"/>
    </source>
</evidence>
<accession>A0AA88XUY8</accession>
<sequence length="158" mass="18086">MNTDGGGWTVFQQRFNGELDFNRKWKDYKEGFGVALHNKEYWLGNEYLHILTMKGNCTLRADVVTRGGDPGYAVYQNFSVGPESEAYKLRIGKYSGTENHKPKAYKIRKETETKANKQKHQPHEKKRTPDKGVRPGAQEESASPACMQHPSLQFSVKY</sequence>
<dbReference type="EMBL" id="VSWD01000011">
    <property type="protein sequence ID" value="KAK3088208.1"/>
    <property type="molecule type" value="Genomic_DNA"/>
</dbReference>
<evidence type="ECO:0000313" key="7">
    <source>
        <dbReference type="EMBL" id="KAK3088208.1"/>
    </source>
</evidence>
<dbReference type="SUPFAM" id="SSF56496">
    <property type="entry name" value="Fibrinogen C-terminal domain-like"/>
    <property type="match status" value="1"/>
</dbReference>
<keyword evidence="3" id="KW-1015">Disulfide bond</keyword>
<dbReference type="GO" id="GO:0030674">
    <property type="term" value="F:protein-macromolecule adaptor activity"/>
    <property type="evidence" value="ECO:0007669"/>
    <property type="project" value="TreeGrafter"/>
</dbReference>
<comment type="subcellular location">
    <subcellularLocation>
        <location evidence="1">Secreted</location>
    </subcellularLocation>
</comment>
<evidence type="ECO:0000313" key="8">
    <source>
        <dbReference type="Proteomes" id="UP001186944"/>
    </source>
</evidence>
<keyword evidence="4" id="KW-0325">Glycoprotein</keyword>
<organism evidence="7 8">
    <name type="scientific">Pinctada imbricata</name>
    <name type="common">Atlantic pearl-oyster</name>
    <name type="synonym">Pinctada martensii</name>
    <dbReference type="NCBI Taxonomy" id="66713"/>
    <lineage>
        <taxon>Eukaryota</taxon>
        <taxon>Metazoa</taxon>
        <taxon>Spiralia</taxon>
        <taxon>Lophotrochozoa</taxon>
        <taxon>Mollusca</taxon>
        <taxon>Bivalvia</taxon>
        <taxon>Autobranchia</taxon>
        <taxon>Pteriomorphia</taxon>
        <taxon>Pterioida</taxon>
        <taxon>Pterioidea</taxon>
        <taxon>Pteriidae</taxon>
        <taxon>Pinctada</taxon>
    </lineage>
</organism>
<protein>
    <recommendedName>
        <fullName evidence="6">Fibrinogen C-terminal domain-containing protein</fullName>
    </recommendedName>
</protein>
<dbReference type="Gene3D" id="3.90.215.10">
    <property type="entry name" value="Gamma Fibrinogen, chain A, domain 1"/>
    <property type="match status" value="1"/>
</dbReference>
<reference evidence="7" key="1">
    <citation type="submission" date="2019-08" db="EMBL/GenBank/DDBJ databases">
        <title>The improved chromosome-level genome for the pearl oyster Pinctada fucata martensii using PacBio sequencing and Hi-C.</title>
        <authorList>
            <person name="Zheng Z."/>
        </authorList>
    </citation>
    <scope>NUCLEOTIDE SEQUENCE</scope>
    <source>
        <strain evidence="7">ZZ-2019</strain>
        <tissue evidence="7">Adductor muscle</tissue>
    </source>
</reference>
<dbReference type="InterPro" id="IPR037579">
    <property type="entry name" value="FIB_ANG-like"/>
</dbReference>
<dbReference type="GO" id="GO:0034116">
    <property type="term" value="P:positive regulation of heterotypic cell-cell adhesion"/>
    <property type="evidence" value="ECO:0007669"/>
    <property type="project" value="TreeGrafter"/>
</dbReference>
<keyword evidence="8" id="KW-1185">Reference proteome</keyword>
<dbReference type="InterPro" id="IPR014716">
    <property type="entry name" value="Fibrinogen_a/b/g_C_1"/>
</dbReference>
<name>A0AA88XUY8_PINIB</name>
<dbReference type="AlphaFoldDB" id="A0AA88XUY8"/>
<comment type="caution">
    <text evidence="7">The sequence shown here is derived from an EMBL/GenBank/DDBJ whole genome shotgun (WGS) entry which is preliminary data.</text>
</comment>
<dbReference type="PANTHER" id="PTHR47221">
    <property type="entry name" value="FIBRINOGEN ALPHA CHAIN"/>
    <property type="match status" value="1"/>
</dbReference>
<dbReference type="GO" id="GO:0005577">
    <property type="term" value="C:fibrinogen complex"/>
    <property type="evidence" value="ECO:0007669"/>
    <property type="project" value="TreeGrafter"/>
</dbReference>
<dbReference type="GO" id="GO:0005201">
    <property type="term" value="F:extracellular matrix structural constituent"/>
    <property type="evidence" value="ECO:0007669"/>
    <property type="project" value="TreeGrafter"/>
</dbReference>
<proteinExistence type="predicted"/>
<evidence type="ECO:0000256" key="3">
    <source>
        <dbReference type="ARBA" id="ARBA00023157"/>
    </source>
</evidence>
<evidence type="ECO:0000256" key="5">
    <source>
        <dbReference type="SAM" id="MobiDB-lite"/>
    </source>
</evidence>
<feature type="region of interest" description="Disordered" evidence="5">
    <location>
        <begin position="96"/>
        <end position="158"/>
    </location>
</feature>
<dbReference type="Pfam" id="PF00147">
    <property type="entry name" value="Fibrinogen_C"/>
    <property type="match status" value="1"/>
</dbReference>
<gene>
    <name evidence="7" type="ORF">FSP39_016150</name>
</gene>
<dbReference type="PANTHER" id="PTHR47221:SF5">
    <property type="entry name" value="FIBRINOGEN C-TERMINAL DOMAIN-CONTAINING PROTEIN"/>
    <property type="match status" value="1"/>
</dbReference>
<dbReference type="SMART" id="SM00186">
    <property type="entry name" value="FBG"/>
    <property type="match status" value="1"/>
</dbReference>
<dbReference type="InterPro" id="IPR036056">
    <property type="entry name" value="Fibrinogen-like_C"/>
</dbReference>
<evidence type="ECO:0000256" key="4">
    <source>
        <dbReference type="ARBA" id="ARBA00023180"/>
    </source>
</evidence>
<feature type="compositionally biased region" description="Basic residues" evidence="5">
    <location>
        <begin position="116"/>
        <end position="126"/>
    </location>
</feature>
<keyword evidence="2" id="KW-0964">Secreted</keyword>